<dbReference type="PROSITE" id="PS00138">
    <property type="entry name" value="SUBTILASE_SER"/>
    <property type="match status" value="1"/>
</dbReference>
<sequence>MRDRTKAAGVLILAAAILPSSPASAAPASATAPAFSPVSAPVSGTRTVTLITGDRVTVTGGLTATIRPAPGREDVAFRTGTSGGRLSVVPSDVVPLLGAGRLDPRLFEVSTLLEYGYDDRRAALPLIVTGAARPRTLRGGANARSLAAIGGYAVQQDRKDAARFWQDLRAGLGATGQSVRGGSKVWLDGLNPLALDTSVPRIGAPAAWARGLTGAGVKVAVLDSGVDATHPDLAGKVAARADFTEEPDERDVVGHGTHVASTIAGSGAASGGRYRGVAPDATLLDGKVCASRFCSDSAILAGMQWAAEQGAQVVNLSLGRADTPEDDPLEQAVRTLTERYGTLFVVAAGNDGADRAVSSPASSDAALAVGAVDGADALAPFSNRGPRVGDGGLKPDITAPGVDITAARGKDSPGTGPYVTMSGTSMATPHVAGTAALVAGAHPGWKAGELKAALMASAKPDPRTGVFGQGAGRVDADHATTQTVTAWPAGLGYGVQSWPHGDDQPVTRTLTYRNHGDRPVTLTLEARAGAAFTVTPRTLTVPAGGTAEATVTSDTRADAPDGFTGGHVVATGPDGLPVSTPVGVEKEVESYDLTIEHTGRSGAPTADFEMSLARLDAPHPVVVVFGGTGTPTSTFRLPKGTWLVDTAVLGADGVTRLVHPGVALDRDRTVRADARLGRPISIRPPASDATLAGAHVVFQTQGPGGQVLSRGWIGKRLDRIFTAQLGPDRAYDGALTLVTASWLGTDAYRLAWVRRGGMITGFDRAVTDEELAVVRRDYARHLPDAEAEAASVPWPRDGEVFSARFAETFATPSVRTEHVNTDDGVRWRHVLDEYGKDGRLNTFRSAPTRYPAGRVTEERWNRGVFGPSLPYGRADGDGVSRTGDEITADLWLFGDGRGSTGWSSRATEHTALYRDGGLVGEAPSLAARFAVPAGQASYRLLAEAVRGEPATLSTRVSAAWTFRSGRPATAGELTRLPVSVVTFAPALDAANTAPAGRRFTVPVSVRALPGSGAGRNRELAVEVSYDDGATWAAAEFRHGRAVLRHPAGDGFVSLRARAVDTAGDAVEQTVIRAYRIAAAGH</sequence>
<dbReference type="InterPro" id="IPR022398">
    <property type="entry name" value="Peptidase_S8_His-AS"/>
</dbReference>
<feature type="signal peptide" evidence="8">
    <location>
        <begin position="1"/>
        <end position="25"/>
    </location>
</feature>
<keyword evidence="3 6" id="KW-0378">Hydrolase</keyword>
<dbReference type="Proteomes" id="UP000546126">
    <property type="component" value="Unassembled WGS sequence"/>
</dbReference>
<name>A0A7Y6IKD6_9ACTN</name>
<dbReference type="InterPro" id="IPR000209">
    <property type="entry name" value="Peptidase_S8/S53_dom"/>
</dbReference>
<evidence type="ECO:0000313" key="11">
    <source>
        <dbReference type="Proteomes" id="UP000546126"/>
    </source>
</evidence>
<dbReference type="InterPro" id="IPR050131">
    <property type="entry name" value="Peptidase_S8_subtilisin-like"/>
</dbReference>
<feature type="active site" description="Charge relay system" evidence="5 6">
    <location>
        <position position="223"/>
    </location>
</feature>
<dbReference type="AlphaFoldDB" id="A0A7Y6IKD6"/>
<evidence type="ECO:0000259" key="9">
    <source>
        <dbReference type="Pfam" id="PF00082"/>
    </source>
</evidence>
<dbReference type="InterPro" id="IPR023827">
    <property type="entry name" value="Peptidase_S8_Asp-AS"/>
</dbReference>
<feature type="active site" description="Charge relay system" evidence="5 6">
    <location>
        <position position="255"/>
    </location>
</feature>
<reference evidence="10 11" key="1">
    <citation type="submission" date="2020-06" db="EMBL/GenBank/DDBJ databases">
        <authorList>
            <person name="Chanama M."/>
        </authorList>
    </citation>
    <scope>NUCLEOTIDE SEQUENCE [LARGE SCALE GENOMIC DNA]</scope>
    <source>
        <strain evidence="10 11">TBRC6557</strain>
    </source>
</reference>
<dbReference type="PROSITE" id="PS00137">
    <property type="entry name" value="SUBTILASE_HIS"/>
    <property type="match status" value="1"/>
</dbReference>
<gene>
    <name evidence="10" type="ORF">HT134_06390</name>
</gene>
<dbReference type="InterPro" id="IPR015500">
    <property type="entry name" value="Peptidase_S8_subtilisin-rel"/>
</dbReference>
<comment type="caution">
    <text evidence="10">The sequence shown here is derived from an EMBL/GenBank/DDBJ whole genome shotgun (WGS) entry which is preliminary data.</text>
</comment>
<keyword evidence="11" id="KW-1185">Reference proteome</keyword>
<dbReference type="RefSeq" id="WP_175599251.1">
    <property type="nucleotide sequence ID" value="NZ_JABWGO010000001.1"/>
</dbReference>
<keyword evidence="2 6" id="KW-0645">Protease</keyword>
<evidence type="ECO:0000256" key="6">
    <source>
        <dbReference type="PROSITE-ProRule" id="PRU01240"/>
    </source>
</evidence>
<evidence type="ECO:0000256" key="2">
    <source>
        <dbReference type="ARBA" id="ARBA00022670"/>
    </source>
</evidence>
<dbReference type="PROSITE" id="PS00136">
    <property type="entry name" value="SUBTILASE_ASP"/>
    <property type="match status" value="1"/>
</dbReference>
<feature type="active site" description="Charge relay system" evidence="5 6">
    <location>
        <position position="425"/>
    </location>
</feature>
<dbReference type="SUPFAM" id="SSF52743">
    <property type="entry name" value="Subtilisin-like"/>
    <property type="match status" value="1"/>
</dbReference>
<organism evidence="10 11">
    <name type="scientific">Nonomuraea rhodomycinica</name>
    <dbReference type="NCBI Taxonomy" id="1712872"/>
    <lineage>
        <taxon>Bacteria</taxon>
        <taxon>Bacillati</taxon>
        <taxon>Actinomycetota</taxon>
        <taxon>Actinomycetes</taxon>
        <taxon>Streptosporangiales</taxon>
        <taxon>Streptosporangiaceae</taxon>
        <taxon>Nonomuraea</taxon>
    </lineage>
</organism>
<proteinExistence type="inferred from homology"/>
<accession>A0A7Y6IKD6</accession>
<dbReference type="Pfam" id="PF00082">
    <property type="entry name" value="Peptidase_S8"/>
    <property type="match status" value="1"/>
</dbReference>
<dbReference type="PANTHER" id="PTHR43806">
    <property type="entry name" value="PEPTIDASE S8"/>
    <property type="match status" value="1"/>
</dbReference>
<keyword evidence="4 6" id="KW-0720">Serine protease</keyword>
<evidence type="ECO:0000256" key="8">
    <source>
        <dbReference type="SAM" id="SignalP"/>
    </source>
</evidence>
<dbReference type="GO" id="GO:0005975">
    <property type="term" value="P:carbohydrate metabolic process"/>
    <property type="evidence" value="ECO:0007669"/>
    <property type="project" value="UniProtKB-ARBA"/>
</dbReference>
<dbReference type="InterPro" id="IPR013783">
    <property type="entry name" value="Ig-like_fold"/>
</dbReference>
<dbReference type="EMBL" id="JABWGO010000001">
    <property type="protein sequence ID" value="NUW39761.1"/>
    <property type="molecule type" value="Genomic_DNA"/>
</dbReference>
<dbReference type="GO" id="GO:0004252">
    <property type="term" value="F:serine-type endopeptidase activity"/>
    <property type="evidence" value="ECO:0007669"/>
    <property type="project" value="UniProtKB-UniRule"/>
</dbReference>
<comment type="similarity">
    <text evidence="1 6 7">Belongs to the peptidase S8 family.</text>
</comment>
<dbReference type="PANTHER" id="PTHR43806:SF11">
    <property type="entry name" value="CEREVISIN-RELATED"/>
    <property type="match status" value="1"/>
</dbReference>
<feature type="domain" description="Peptidase S8/S53" evidence="9">
    <location>
        <begin position="214"/>
        <end position="470"/>
    </location>
</feature>
<dbReference type="PROSITE" id="PS51892">
    <property type="entry name" value="SUBTILASE"/>
    <property type="match status" value="1"/>
</dbReference>
<evidence type="ECO:0000313" key="10">
    <source>
        <dbReference type="EMBL" id="NUW39761.1"/>
    </source>
</evidence>
<dbReference type="PRINTS" id="PR00723">
    <property type="entry name" value="SUBTILISIN"/>
</dbReference>
<dbReference type="InterPro" id="IPR023828">
    <property type="entry name" value="Peptidase_S8_Ser-AS"/>
</dbReference>
<dbReference type="Gene3D" id="2.60.40.10">
    <property type="entry name" value="Immunoglobulins"/>
    <property type="match status" value="1"/>
</dbReference>
<evidence type="ECO:0000256" key="4">
    <source>
        <dbReference type="ARBA" id="ARBA00022825"/>
    </source>
</evidence>
<keyword evidence="8" id="KW-0732">Signal</keyword>
<evidence type="ECO:0000256" key="1">
    <source>
        <dbReference type="ARBA" id="ARBA00011073"/>
    </source>
</evidence>
<feature type="chain" id="PRO_5030915568" evidence="8">
    <location>
        <begin position="26"/>
        <end position="1081"/>
    </location>
</feature>
<evidence type="ECO:0000256" key="5">
    <source>
        <dbReference type="PIRSR" id="PIRSR615500-1"/>
    </source>
</evidence>
<dbReference type="InterPro" id="IPR036852">
    <property type="entry name" value="Peptidase_S8/S53_dom_sf"/>
</dbReference>
<protein>
    <submittedName>
        <fullName evidence="10">S8 family serine peptidase</fullName>
    </submittedName>
</protein>
<dbReference type="Gene3D" id="3.40.50.200">
    <property type="entry name" value="Peptidase S8/S53 domain"/>
    <property type="match status" value="1"/>
</dbReference>
<evidence type="ECO:0000256" key="7">
    <source>
        <dbReference type="RuleBase" id="RU003355"/>
    </source>
</evidence>
<dbReference type="GO" id="GO:0006508">
    <property type="term" value="P:proteolysis"/>
    <property type="evidence" value="ECO:0007669"/>
    <property type="project" value="UniProtKB-KW"/>
</dbReference>
<evidence type="ECO:0000256" key="3">
    <source>
        <dbReference type="ARBA" id="ARBA00022801"/>
    </source>
</evidence>